<dbReference type="SUPFAM" id="SSF52172">
    <property type="entry name" value="CheY-like"/>
    <property type="match status" value="1"/>
</dbReference>
<dbReference type="InterPro" id="IPR039420">
    <property type="entry name" value="WalR-like"/>
</dbReference>
<name>A0ABS2WT51_9BACT</name>
<dbReference type="EMBL" id="JAFHKK010000017">
    <property type="protein sequence ID" value="MBN2964807.1"/>
    <property type="molecule type" value="Genomic_DNA"/>
</dbReference>
<dbReference type="PROSITE" id="PS50110">
    <property type="entry name" value="RESPONSE_REGULATORY"/>
    <property type="match status" value="1"/>
</dbReference>
<dbReference type="CDD" id="cd17536">
    <property type="entry name" value="REC_YesN-like"/>
    <property type="match status" value="1"/>
</dbReference>
<dbReference type="PANTHER" id="PTHR48111:SF1">
    <property type="entry name" value="TWO-COMPONENT RESPONSE REGULATOR ORR33"/>
    <property type="match status" value="1"/>
</dbReference>
<keyword evidence="4" id="KW-0238">DNA-binding</keyword>
<keyword evidence="1 6" id="KW-0597">Phosphoprotein</keyword>
<gene>
    <name evidence="9" type="ORF">JWV37_08435</name>
</gene>
<comment type="caution">
    <text evidence="9">The sequence shown here is derived from an EMBL/GenBank/DDBJ whole genome shotgun (WGS) entry which is preliminary data.</text>
</comment>
<keyword evidence="7" id="KW-0175">Coiled coil</keyword>
<reference evidence="10" key="2">
    <citation type="submission" date="2021-02" db="EMBL/GenBank/DDBJ databases">
        <title>Sulfurospirillum tamanensis sp. nov.</title>
        <authorList>
            <person name="Merkel A.Y."/>
        </authorList>
    </citation>
    <scope>NUCLEOTIDE SEQUENCE [LARGE SCALE GENOMIC DNA]</scope>
    <source>
        <strain evidence="10">T05b</strain>
    </source>
</reference>
<accession>A0ABS2WT51</accession>
<reference evidence="9 10" key="3">
    <citation type="submission" date="2021-02" db="EMBL/GenBank/DDBJ databases">
        <authorList>
            <person name="Merkel A.Y."/>
        </authorList>
    </citation>
    <scope>NUCLEOTIDE SEQUENCE [LARGE SCALE GENOMIC DNA]</scope>
    <source>
        <strain evidence="9 10">T05b</strain>
    </source>
</reference>
<evidence type="ECO:0000256" key="2">
    <source>
        <dbReference type="ARBA" id="ARBA00023012"/>
    </source>
</evidence>
<evidence type="ECO:0000256" key="1">
    <source>
        <dbReference type="ARBA" id="ARBA00022553"/>
    </source>
</evidence>
<sequence length="481" mass="55401">MMQIEAIARYAKDLSVLYAEDEPHTQEAMRSILSNFFKHVYVASNGEEGLELFKNHQPDLVLSDINMPKVNGLEMVQAIRSVDQEIPVMIITAYSDTQYLMDSIFLGIDRYVNKPLNDQEFFKNLLVLLKNIHQKREAEAYQKAQMRDKLNAAALEALKSTSDIYPSPTFVFDARRKLVFLNSAAMAILSQEELAGLLEGDCVDKFVLRKKGFMTSIHEEVEEGRKDQKIILKTNGAARIFLRNKALLHSAEEPLFLFSLTDITRVEYEKQKSQNLSAYLHEMLRQTRKTKEPQKVVVQDALQNSPKETPAPSLEPQSYEQMRLSAMHVIHKESAKEYIESLSTEVMEELQEMEELEKEMRDTFIELEEHFNLASLHGAARYFERYGRVIAQLMDFQDVAYSLQNLSEFLQGLMDVEFNQKKMLILLQSVGEDLANWRETIFVNQASNDIHYLDASLLSSCLQIKMDFGESDTESDDLELF</sequence>
<keyword evidence="5" id="KW-0804">Transcription</keyword>
<protein>
    <submittedName>
        <fullName evidence="9">Response regulator</fullName>
    </submittedName>
</protein>
<dbReference type="SMART" id="SM00448">
    <property type="entry name" value="REC"/>
    <property type="match status" value="1"/>
</dbReference>
<dbReference type="InterPro" id="IPR001789">
    <property type="entry name" value="Sig_transdc_resp-reg_receiver"/>
</dbReference>
<evidence type="ECO:0000259" key="8">
    <source>
        <dbReference type="PROSITE" id="PS50110"/>
    </source>
</evidence>
<evidence type="ECO:0000256" key="7">
    <source>
        <dbReference type="SAM" id="Coils"/>
    </source>
</evidence>
<evidence type="ECO:0000256" key="5">
    <source>
        <dbReference type="ARBA" id="ARBA00023163"/>
    </source>
</evidence>
<reference evidence="9 10" key="1">
    <citation type="submission" date="2021-02" db="EMBL/GenBank/DDBJ databases">
        <title>Sulfurospirillum tamanensis sp. nov.</title>
        <authorList>
            <person name="Frolova A."/>
            <person name="Merkel A."/>
            <person name="Slobodkin A."/>
        </authorList>
    </citation>
    <scope>NUCLEOTIDE SEQUENCE [LARGE SCALE GENOMIC DNA]</scope>
    <source>
        <strain evidence="9 10">T05b</strain>
    </source>
</reference>
<feature type="coiled-coil region" evidence="7">
    <location>
        <begin position="339"/>
        <end position="373"/>
    </location>
</feature>
<feature type="domain" description="Response regulatory" evidence="8">
    <location>
        <begin position="15"/>
        <end position="129"/>
    </location>
</feature>
<keyword evidence="2" id="KW-0902">Two-component regulatory system</keyword>
<feature type="modified residue" description="4-aspartylphosphate" evidence="6">
    <location>
        <position position="64"/>
    </location>
</feature>
<dbReference type="InterPro" id="IPR011006">
    <property type="entry name" value="CheY-like_superfamily"/>
</dbReference>
<dbReference type="Proteomes" id="UP000703590">
    <property type="component" value="Unassembled WGS sequence"/>
</dbReference>
<evidence type="ECO:0000256" key="3">
    <source>
        <dbReference type="ARBA" id="ARBA00023015"/>
    </source>
</evidence>
<evidence type="ECO:0000256" key="6">
    <source>
        <dbReference type="PROSITE-ProRule" id="PRU00169"/>
    </source>
</evidence>
<dbReference type="RefSeq" id="WP_205459354.1">
    <property type="nucleotide sequence ID" value="NZ_JAFHKK010000017.1"/>
</dbReference>
<evidence type="ECO:0000256" key="4">
    <source>
        <dbReference type="ARBA" id="ARBA00023125"/>
    </source>
</evidence>
<keyword evidence="3" id="KW-0805">Transcription regulation</keyword>
<evidence type="ECO:0000313" key="10">
    <source>
        <dbReference type="Proteomes" id="UP000703590"/>
    </source>
</evidence>
<dbReference type="Pfam" id="PF00072">
    <property type="entry name" value="Response_reg"/>
    <property type="match status" value="1"/>
</dbReference>
<dbReference type="PANTHER" id="PTHR48111">
    <property type="entry name" value="REGULATOR OF RPOS"/>
    <property type="match status" value="1"/>
</dbReference>
<keyword evidence="10" id="KW-1185">Reference proteome</keyword>
<dbReference type="Gene3D" id="3.40.50.2300">
    <property type="match status" value="1"/>
</dbReference>
<proteinExistence type="predicted"/>
<organism evidence="9 10">
    <name type="scientific">Sulfurospirillum tamanense</name>
    <dbReference type="NCBI Taxonomy" id="2813362"/>
    <lineage>
        <taxon>Bacteria</taxon>
        <taxon>Pseudomonadati</taxon>
        <taxon>Campylobacterota</taxon>
        <taxon>Epsilonproteobacteria</taxon>
        <taxon>Campylobacterales</taxon>
        <taxon>Sulfurospirillaceae</taxon>
        <taxon>Sulfurospirillum</taxon>
    </lineage>
</organism>
<evidence type="ECO:0000313" key="9">
    <source>
        <dbReference type="EMBL" id="MBN2964807.1"/>
    </source>
</evidence>